<sequence length="58" mass="6502">MGPILGSQFPTAAETFASSGWLASYADLAPVPRDSERVTGNHHRSKRFHRPLRNVFYT</sequence>
<comment type="caution">
    <text evidence="2">The sequence shown here is derived from an EMBL/GenBank/DDBJ whole genome shotgun (WGS) entry which is preliminary data.</text>
</comment>
<dbReference type="GO" id="GO:0004803">
    <property type="term" value="F:transposase activity"/>
    <property type="evidence" value="ECO:0007669"/>
    <property type="project" value="InterPro"/>
</dbReference>
<name>A0A5S4GW46_9ACTN</name>
<dbReference type="OrthoDB" id="3188901at2"/>
<dbReference type="EMBL" id="VCKZ01000145">
    <property type="protein sequence ID" value="TMR36674.1"/>
    <property type="molecule type" value="Genomic_DNA"/>
</dbReference>
<dbReference type="InterPro" id="IPR003346">
    <property type="entry name" value="Transposase_20"/>
</dbReference>
<proteinExistence type="predicted"/>
<protein>
    <submittedName>
        <fullName evidence="2">IS110 family transposase</fullName>
    </submittedName>
</protein>
<dbReference type="RefSeq" id="WP_138638051.1">
    <property type="nucleotide sequence ID" value="NZ_VCKZ01000145.1"/>
</dbReference>
<accession>A0A5S4GW46</accession>
<evidence type="ECO:0000313" key="3">
    <source>
        <dbReference type="Proteomes" id="UP000305238"/>
    </source>
</evidence>
<gene>
    <name evidence="2" type="ORF">ETD96_20320</name>
</gene>
<feature type="non-terminal residue" evidence="2">
    <location>
        <position position="58"/>
    </location>
</feature>
<organism evidence="2 3">
    <name type="scientific">Actinomadura geliboluensis</name>
    <dbReference type="NCBI Taxonomy" id="882440"/>
    <lineage>
        <taxon>Bacteria</taxon>
        <taxon>Bacillati</taxon>
        <taxon>Actinomycetota</taxon>
        <taxon>Actinomycetes</taxon>
        <taxon>Streptosporangiales</taxon>
        <taxon>Thermomonosporaceae</taxon>
        <taxon>Actinomadura</taxon>
    </lineage>
</organism>
<reference evidence="2 3" key="1">
    <citation type="submission" date="2019-05" db="EMBL/GenBank/DDBJ databases">
        <title>Draft genome sequence of Actinomadura geliboluensis A8036.</title>
        <authorList>
            <person name="Saricaoglu S."/>
            <person name="Isik K."/>
        </authorList>
    </citation>
    <scope>NUCLEOTIDE SEQUENCE [LARGE SCALE GENOMIC DNA]</scope>
    <source>
        <strain evidence="2 3">A8036</strain>
    </source>
</reference>
<dbReference type="GO" id="GO:0003677">
    <property type="term" value="F:DNA binding"/>
    <property type="evidence" value="ECO:0007669"/>
    <property type="project" value="InterPro"/>
</dbReference>
<keyword evidence="3" id="KW-1185">Reference proteome</keyword>
<evidence type="ECO:0000259" key="1">
    <source>
        <dbReference type="Pfam" id="PF02371"/>
    </source>
</evidence>
<dbReference type="Pfam" id="PF02371">
    <property type="entry name" value="Transposase_20"/>
    <property type="match status" value="1"/>
</dbReference>
<dbReference type="Proteomes" id="UP000305238">
    <property type="component" value="Unassembled WGS sequence"/>
</dbReference>
<dbReference type="AlphaFoldDB" id="A0A5S4GW46"/>
<dbReference type="GO" id="GO:0006313">
    <property type="term" value="P:DNA transposition"/>
    <property type="evidence" value="ECO:0007669"/>
    <property type="project" value="InterPro"/>
</dbReference>
<feature type="domain" description="Transposase IS116/IS110/IS902 C-terminal" evidence="1">
    <location>
        <begin position="12"/>
        <end position="58"/>
    </location>
</feature>
<evidence type="ECO:0000313" key="2">
    <source>
        <dbReference type="EMBL" id="TMR36674.1"/>
    </source>
</evidence>